<evidence type="ECO:0000313" key="2">
    <source>
        <dbReference type="EMBL" id="KAA3466171.1"/>
    </source>
</evidence>
<dbReference type="EMBL" id="SMMG02000007">
    <property type="protein sequence ID" value="KAA3466171.1"/>
    <property type="molecule type" value="Genomic_DNA"/>
</dbReference>
<feature type="compositionally biased region" description="Basic and acidic residues" evidence="1">
    <location>
        <begin position="77"/>
        <end position="92"/>
    </location>
</feature>
<feature type="region of interest" description="Disordered" evidence="1">
    <location>
        <begin position="77"/>
        <end position="101"/>
    </location>
</feature>
<comment type="caution">
    <text evidence="2">The sequence shown here is derived from an EMBL/GenBank/DDBJ whole genome shotgun (WGS) entry which is preliminary data.</text>
</comment>
<evidence type="ECO:0000256" key="1">
    <source>
        <dbReference type="SAM" id="MobiDB-lite"/>
    </source>
</evidence>
<organism evidence="2 3">
    <name type="scientific">Gossypium australe</name>
    <dbReference type="NCBI Taxonomy" id="47621"/>
    <lineage>
        <taxon>Eukaryota</taxon>
        <taxon>Viridiplantae</taxon>
        <taxon>Streptophyta</taxon>
        <taxon>Embryophyta</taxon>
        <taxon>Tracheophyta</taxon>
        <taxon>Spermatophyta</taxon>
        <taxon>Magnoliopsida</taxon>
        <taxon>eudicotyledons</taxon>
        <taxon>Gunneridae</taxon>
        <taxon>Pentapetalae</taxon>
        <taxon>rosids</taxon>
        <taxon>malvids</taxon>
        <taxon>Malvales</taxon>
        <taxon>Malvaceae</taxon>
        <taxon>Malvoideae</taxon>
        <taxon>Gossypium</taxon>
    </lineage>
</organism>
<proteinExistence type="predicted"/>
<protein>
    <submittedName>
        <fullName evidence="2">Uncharacterized protein</fullName>
    </submittedName>
</protein>
<dbReference type="PANTHER" id="PTHR32108:SF5">
    <property type="entry name" value="DYNACTIN SUBUNIT 1-LIKE"/>
    <property type="match status" value="1"/>
</dbReference>
<sequence>MEKKTNENFRQYAQQWRDMATQVQPPLLKKETNMLFISTLKAPFINHMLGSATKSFSNIVMSREMIENTIRCGKIEAGEGTKRSVPRRRENKVNNMSTYNKGHSRAITVSQPKATTTNHQGPPRQESITRWYDANAQCEYAGITWHSIENCTMFKKVVEKLIKMGIVKFDDPPVPNAAGNPLPNHTDQGANGINEGGGRKVKYDVAEVKTPLRQVWKEMVERGLITLNSKERAIVQNLMDNKEMAFYEEIEGSEEREVAPRVIIQKPVVISYRDSKRVPWNYDCNVTIQGKENPASASKEDQDVGSHTRSGRRYDLVKGKAPIVEQEKEKSIEPESPVNEPMREEEAREFLKFLKHSEYCVVEQLHKQPARISVLALLQSSEVHRNALMKVLNETYVANDISVSKLGRLVNNISADKFIYFNDDEILPGGTDLLRLCILPLDAKEGRLVTINAEEDIIAVVTSDTPYLETNDEAIEVQATRQRRKELKKRQERRKARVSGEEIKWEPMVFPHISKTFISGGIIHPKRKTPREENVEEMMRNVHINAIHEETTGRRNLSGICPFEPGSVLNNWTAEDFEDDMDCGLSPDLLRMVKQEERQILPHEEAVEVVTLEEGKAVKIGTCITEETKRDLVDLLQEFKDVFAWSYQDMSGLSTDIVVHRLPIKEDCKPVQQKL</sequence>
<accession>A0A5B6VAY8</accession>
<reference evidence="3" key="1">
    <citation type="journal article" date="2019" name="Plant Biotechnol. J.">
        <title>Genome sequencing of the Australian wild diploid species Gossypium australe highlights disease resistance and delayed gland morphogenesis.</title>
        <authorList>
            <person name="Cai Y."/>
            <person name="Cai X."/>
            <person name="Wang Q."/>
            <person name="Wang P."/>
            <person name="Zhang Y."/>
            <person name="Cai C."/>
            <person name="Xu Y."/>
            <person name="Wang K."/>
            <person name="Zhou Z."/>
            <person name="Wang C."/>
            <person name="Geng S."/>
            <person name="Li B."/>
            <person name="Dong Q."/>
            <person name="Hou Y."/>
            <person name="Wang H."/>
            <person name="Ai P."/>
            <person name="Liu Z."/>
            <person name="Yi F."/>
            <person name="Sun M."/>
            <person name="An G."/>
            <person name="Cheng J."/>
            <person name="Zhang Y."/>
            <person name="Shi Q."/>
            <person name="Xie Y."/>
            <person name="Shi X."/>
            <person name="Chang Y."/>
            <person name="Huang F."/>
            <person name="Chen Y."/>
            <person name="Hong S."/>
            <person name="Mi L."/>
            <person name="Sun Q."/>
            <person name="Zhang L."/>
            <person name="Zhou B."/>
            <person name="Peng R."/>
            <person name="Zhang X."/>
            <person name="Liu F."/>
        </authorList>
    </citation>
    <scope>NUCLEOTIDE SEQUENCE [LARGE SCALE GENOMIC DNA]</scope>
    <source>
        <strain evidence="3">cv. PA1801</strain>
    </source>
</reference>
<feature type="region of interest" description="Disordered" evidence="1">
    <location>
        <begin position="291"/>
        <end position="311"/>
    </location>
</feature>
<dbReference type="AlphaFoldDB" id="A0A5B6VAY8"/>
<dbReference type="Proteomes" id="UP000325315">
    <property type="component" value="Unassembled WGS sequence"/>
</dbReference>
<name>A0A5B6VAY8_9ROSI</name>
<keyword evidence="3" id="KW-1185">Reference proteome</keyword>
<feature type="compositionally biased region" description="Basic and acidic residues" evidence="1">
    <location>
        <begin position="298"/>
        <end position="311"/>
    </location>
</feature>
<gene>
    <name evidence="2" type="ORF">EPI10_001285</name>
</gene>
<dbReference type="PANTHER" id="PTHR32108">
    <property type="entry name" value="DNA-DIRECTED RNA POLYMERASE SUBUNIT ALPHA"/>
    <property type="match status" value="1"/>
</dbReference>
<evidence type="ECO:0000313" key="3">
    <source>
        <dbReference type="Proteomes" id="UP000325315"/>
    </source>
</evidence>